<dbReference type="PANTHER" id="PTHR23389">
    <property type="entry name" value="CHROMOSOME TRANSMISSION FIDELITY FACTOR 18"/>
    <property type="match status" value="1"/>
</dbReference>
<feature type="compositionally biased region" description="Basic residues" evidence="1">
    <location>
        <begin position="1202"/>
        <end position="1225"/>
    </location>
</feature>
<sequence length="1882" mass="209717">MPLSTAVQDLPHCGRGQRGIDFFFKSSPVLTSPVQEKRDILAYFKRVEIAKDQEDQSYNSSVSNNTDDADCSLFSSEEESDKNGKISNKEKDSNLSKNCNKKVDTKNPALGTKETSIGVINLTDDIEPGEHVSAKDQSVKVCNSKSLKNPKDQGTSDSRMDEKVSPAVSAVPVFDCEEGTVKGESGSLSESKGKEHSEMNSNGTTEGKGQVKNPLPPNDSTENKKNAFTFMMANRTRQTETGKHSAEEGECNSQESNDDCVVVISGPSQDCKIPAKTPEDVNPAAPKKKLQEIKCDKQKENLHKVTDLNSTEAVKTPVNVNSSDQKKKSQKVKSERKEKTDKTTDLDSSLQDFDLTPHDKPKRKRIKNPKIIKEESSDIKPCLEEVAEPSVPPRQNLEEVTSNCISFADYMKSACSAAKESAVKESNELKENEESVNKCKVNEPQQVPDSNSYNTKDGKECPNDDVTDIVSSLSECNTVAKKRKLSCSSEKLDEKHEVQTDLKDTEALPRSKQVPAKVKRKRTRKKILVSSDSEEDFMTSKLAGASKKKGPKSCDKLPPVSNSTRISSFFKKINQKEKDEEENKVVFTVQADVHAPLDGNKETERKLGSSAHTETCGESEDSSSSRRKEVSSNTCSLKRNARCKKGMQNNNLDELNKIELLEQIPPTKPLSKKVLNKVCVKAKGGSVEKTSDHTNTGECNAASGKGKVTVAPRKGRFTRKGSLSTKKESVKNTINAGKRLLRRKKTRSVSSEEESSDELFIRKTNEPAQNDKDITVISESSSSSSTNSSFVSLEPEEKSTSTVQSSPEASEDDKENVAHYTSQLVSRPGKLSLRLRRVPVPQETSRKEKTKQRKVNKNTEQLKKAKGIKKNHKKRKLRTTMKQKSPKEDAGKDTANDDEVITLDDSDHADDSTGKQVPKKTPRRGKTTQTLLKPFASKSASKGRLQKKDLLLSRKHHRKSESEVQGSLQRRTPRRAAATAKKYIEEATIDDEDDKPKKADKSTQKLVATKGVKLAPIFCKKPPSPGVELLKVVPLSPSKLKARQEFLNSSISDDVRKQLAVEKSGEDETLAWPPFPSVSHTQQRDEEAAVWNLKDPKIPLKKEPSYSPSLENLTFAQDEKALSRRNTYQKRVSPHVPHLELGDIVFSLSCMKVKYPDFPVYEVFKAYYELKKEAVEAYQKEVQKEQTVVNLDDSDDEEGNSAKRRKRKRKNKLSMLGKGKRRKLGSCKETVEETQQEEVQAVWHERTPHVWTQIFMPKNSEMVIGNTENVKKLKLWLQEWKNKPQIKPKKRKKKSKRDDFVVSDESTLDDDDDEGIVSTYLLCGPPGAGKTAAVYALASELGYKVLEVNASSRRPGRQVMSQLAEATQSHSVSNASASFQSSSAFSALFAAKTSSTMATKENSQTGGSSTQDKDSIKMKGVSLVLFEDIDIVFEEWDEGFMSTVNNLMSTTKRPIILTASHVSPNILSQIKESFEIMEFVLPPEKLTAQYLQLAALANGCHVCFQEVEDLVHLNKGDVRKSVLDLQLLSQSGSTHDTCDCALSEGTLDKHTTEDWWKEIFPEAKSLILKKPNQVEFYKLGLLRRFDAKTLFKTFTPKSLEDISWKEIGSNINCVLPFPLSGRERPHPRYPLQPDDSLLKRSNLWQYESLMCSDDEEGKKAEPVTKQPEKKIKPNDPPEVHKASQSCLKSLANMYDSLAQLDIMSSSQVITHAAEIKDVGWWVKQPTAGLSNTPSPSHPHWTPHNSEGIIQEIAHRAVARCVGEVASSLEGVTAKDCPQLCLPCDVRDKPKSCVVHSSNSERERAEKRSVMSRTFEHLPAVTQVNRSAGLDYLPALRNLAREDELGAALGRGRRGRRFLSYFLQLGWNVSPEDRLSLANSLLT</sequence>
<feature type="compositionally biased region" description="Basic and acidic residues" evidence="1">
    <location>
        <begin position="1656"/>
        <end position="1681"/>
    </location>
</feature>
<dbReference type="Pfam" id="PF00004">
    <property type="entry name" value="AAA"/>
    <property type="match status" value="1"/>
</dbReference>
<feature type="compositionally biased region" description="Basic residues" evidence="1">
    <location>
        <begin position="1285"/>
        <end position="1295"/>
    </location>
</feature>
<feature type="compositionally biased region" description="Basic and acidic residues" evidence="1">
    <location>
        <begin position="81"/>
        <end position="94"/>
    </location>
</feature>
<feature type="region of interest" description="Disordered" evidence="1">
    <location>
        <begin position="54"/>
        <end position="108"/>
    </location>
</feature>
<feature type="compositionally biased region" description="Basic and acidic residues" evidence="1">
    <location>
        <begin position="289"/>
        <end position="306"/>
    </location>
</feature>
<feature type="compositionally biased region" description="Basic and acidic residues" evidence="1">
    <location>
        <begin position="237"/>
        <end position="247"/>
    </location>
</feature>
<reference evidence="3" key="1">
    <citation type="submission" date="2015-09" db="EMBL/GenBank/DDBJ databases">
        <title>Scylla olivacea transcriptome.</title>
        <authorList>
            <person name="Ikhwanuddin M."/>
        </authorList>
    </citation>
    <scope>NUCLEOTIDE SEQUENCE</scope>
</reference>
<feature type="region of interest" description="Disordered" evidence="1">
    <location>
        <begin position="487"/>
        <end position="567"/>
    </location>
</feature>
<dbReference type="Gene3D" id="3.40.50.300">
    <property type="entry name" value="P-loop containing nucleotide triphosphate hydrolases"/>
    <property type="match status" value="1"/>
</dbReference>
<feature type="region of interest" description="Disordered" evidence="1">
    <location>
        <begin position="1655"/>
        <end position="1681"/>
    </location>
</feature>
<evidence type="ECO:0000313" key="3">
    <source>
        <dbReference type="EMBL" id="JAI57848.1"/>
    </source>
</evidence>
<dbReference type="GO" id="GO:0005634">
    <property type="term" value="C:nucleus"/>
    <property type="evidence" value="ECO:0007669"/>
    <property type="project" value="TreeGrafter"/>
</dbReference>
<evidence type="ECO:0000259" key="2">
    <source>
        <dbReference type="Pfam" id="PF00004"/>
    </source>
</evidence>
<feature type="compositionally biased region" description="Polar residues" evidence="1">
    <location>
        <begin position="140"/>
        <end position="157"/>
    </location>
</feature>
<feature type="compositionally biased region" description="Basic residues" evidence="1">
    <location>
        <begin position="360"/>
        <end position="370"/>
    </location>
</feature>
<feature type="region of interest" description="Disordered" evidence="1">
    <location>
        <begin position="686"/>
        <end position="980"/>
    </location>
</feature>
<feature type="compositionally biased region" description="Low complexity" evidence="1">
    <location>
        <begin position="778"/>
        <end position="792"/>
    </location>
</feature>
<dbReference type="GO" id="GO:0003677">
    <property type="term" value="F:DNA binding"/>
    <property type="evidence" value="ECO:0007669"/>
    <property type="project" value="TreeGrafter"/>
</dbReference>
<feature type="region of interest" description="Disordered" evidence="1">
    <location>
        <begin position="424"/>
        <end position="463"/>
    </location>
</feature>
<dbReference type="PANTHER" id="PTHR23389:SF21">
    <property type="entry name" value="ATPASE FAMILY AAA DOMAIN-CONTAINING PROTEIN 5"/>
    <property type="match status" value="1"/>
</dbReference>
<feature type="compositionally biased region" description="Basic and acidic residues" evidence="1">
    <location>
        <begin position="490"/>
        <end position="509"/>
    </location>
</feature>
<feature type="compositionally biased region" description="Basic residues" evidence="1">
    <location>
        <begin position="517"/>
        <end position="527"/>
    </location>
</feature>
<feature type="region of interest" description="Disordered" evidence="1">
    <location>
        <begin position="130"/>
        <end position="394"/>
    </location>
</feature>
<dbReference type="SUPFAM" id="SSF52540">
    <property type="entry name" value="P-loop containing nucleoside triphosphate hydrolases"/>
    <property type="match status" value="1"/>
</dbReference>
<accession>A0A0N7ZA48</accession>
<dbReference type="GO" id="GO:0061860">
    <property type="term" value="F:DNA clamp unloader activity"/>
    <property type="evidence" value="ECO:0007669"/>
    <property type="project" value="TreeGrafter"/>
</dbReference>
<feature type="compositionally biased region" description="Basic residues" evidence="1">
    <location>
        <begin position="864"/>
        <end position="881"/>
    </location>
</feature>
<name>A0A0N7ZA48_SCYOL</name>
<protein>
    <recommendedName>
        <fullName evidence="2">ATPase AAA-type core domain-containing protein</fullName>
    </recommendedName>
</protein>
<feature type="region of interest" description="Disordered" evidence="1">
    <location>
        <begin position="589"/>
        <end position="649"/>
    </location>
</feature>
<dbReference type="GO" id="GO:0005524">
    <property type="term" value="F:ATP binding"/>
    <property type="evidence" value="ECO:0007669"/>
    <property type="project" value="InterPro"/>
</dbReference>
<dbReference type="GO" id="GO:0016887">
    <property type="term" value="F:ATP hydrolysis activity"/>
    <property type="evidence" value="ECO:0007669"/>
    <property type="project" value="InterPro"/>
</dbReference>
<organism evidence="3">
    <name type="scientific">Scylla olivacea</name>
    <name type="common">Orange mud crab</name>
    <name type="synonym">Cancer olivacea</name>
    <dbReference type="NCBI Taxonomy" id="85551"/>
    <lineage>
        <taxon>Eukaryota</taxon>
        <taxon>Metazoa</taxon>
        <taxon>Ecdysozoa</taxon>
        <taxon>Arthropoda</taxon>
        <taxon>Crustacea</taxon>
        <taxon>Multicrustacea</taxon>
        <taxon>Malacostraca</taxon>
        <taxon>Eumalacostraca</taxon>
        <taxon>Eucarida</taxon>
        <taxon>Decapoda</taxon>
        <taxon>Pleocyemata</taxon>
        <taxon>Brachyura</taxon>
        <taxon>Eubrachyura</taxon>
        <taxon>Portunoidea</taxon>
        <taxon>Portunidae</taxon>
        <taxon>Portuninae</taxon>
        <taxon>Scylla</taxon>
    </lineage>
</organism>
<feature type="domain" description="ATPase AAA-type core" evidence="2">
    <location>
        <begin position="1320"/>
        <end position="1355"/>
    </location>
</feature>
<proteinExistence type="predicted"/>
<dbReference type="EMBL" id="GDRN01104822">
    <property type="protein sequence ID" value="JAI57848.1"/>
    <property type="molecule type" value="Transcribed_RNA"/>
</dbReference>
<feature type="compositionally biased region" description="Polar residues" evidence="1">
    <location>
        <begin position="56"/>
        <end position="66"/>
    </location>
</feature>
<evidence type="ECO:0000256" key="1">
    <source>
        <dbReference type="SAM" id="MobiDB-lite"/>
    </source>
</evidence>
<feature type="compositionally biased region" description="Basic and acidic residues" evidence="1">
    <location>
        <begin position="424"/>
        <end position="441"/>
    </location>
</feature>
<feature type="region of interest" description="Disordered" evidence="1">
    <location>
        <begin position="1189"/>
        <end position="1229"/>
    </location>
</feature>
<feature type="compositionally biased region" description="Basic residues" evidence="1">
    <location>
        <begin position="917"/>
        <end position="926"/>
    </location>
</feature>
<feature type="compositionally biased region" description="Basic and acidic residues" evidence="1">
    <location>
        <begin position="759"/>
        <end position="774"/>
    </location>
</feature>
<feature type="compositionally biased region" description="Basic and acidic residues" evidence="1">
    <location>
        <begin position="885"/>
        <end position="895"/>
    </location>
</feature>
<feature type="compositionally biased region" description="Basic and acidic residues" evidence="1">
    <location>
        <begin position="324"/>
        <end position="345"/>
    </location>
</feature>
<feature type="region of interest" description="Disordered" evidence="1">
    <location>
        <begin position="1285"/>
        <end position="1309"/>
    </location>
</feature>
<dbReference type="InterPro" id="IPR003959">
    <property type="entry name" value="ATPase_AAA_core"/>
</dbReference>
<dbReference type="InterPro" id="IPR027417">
    <property type="entry name" value="P-loop_NTPase"/>
</dbReference>
<feature type="compositionally biased region" description="Basic and acidic residues" evidence="1">
    <location>
        <begin position="371"/>
        <end position="383"/>
    </location>
</feature>
<feature type="compositionally biased region" description="Polar residues" evidence="1">
    <location>
        <begin position="443"/>
        <end position="455"/>
    </location>
</feature>